<dbReference type="Proteomes" id="UP000178606">
    <property type="component" value="Unassembled WGS sequence"/>
</dbReference>
<organism evidence="1 2">
    <name type="scientific">Handelsmanbacteria sp. (strain RIFCSPLOWO2_12_FULL_64_10)</name>
    <dbReference type="NCBI Taxonomy" id="1817868"/>
    <lineage>
        <taxon>Bacteria</taxon>
        <taxon>Candidatus Handelsmaniibacteriota</taxon>
    </lineage>
</organism>
<sequence length="63" mass="7236">MAEEMTVRHLYPPSEDRVRVKLIKNTKGYGWEVTASGKDADEALDLLREVERRVREEFGGAET</sequence>
<comment type="caution">
    <text evidence="1">The sequence shown here is derived from an EMBL/GenBank/DDBJ whole genome shotgun (WGS) entry which is preliminary data.</text>
</comment>
<evidence type="ECO:0000313" key="1">
    <source>
        <dbReference type="EMBL" id="OGG45719.1"/>
    </source>
</evidence>
<reference evidence="1 2" key="1">
    <citation type="journal article" date="2016" name="Nat. Commun.">
        <title>Thousands of microbial genomes shed light on interconnected biogeochemical processes in an aquifer system.</title>
        <authorList>
            <person name="Anantharaman K."/>
            <person name="Brown C.T."/>
            <person name="Hug L.A."/>
            <person name="Sharon I."/>
            <person name="Castelle C.J."/>
            <person name="Probst A.J."/>
            <person name="Thomas B.C."/>
            <person name="Singh A."/>
            <person name="Wilkins M.J."/>
            <person name="Karaoz U."/>
            <person name="Brodie E.L."/>
            <person name="Williams K.H."/>
            <person name="Hubbard S.S."/>
            <person name="Banfield J.F."/>
        </authorList>
    </citation>
    <scope>NUCLEOTIDE SEQUENCE [LARGE SCALE GENOMIC DNA]</scope>
    <source>
        <strain evidence="2">RIFCSPLOWO2_12_FULL_64_10</strain>
    </source>
</reference>
<evidence type="ECO:0000313" key="2">
    <source>
        <dbReference type="Proteomes" id="UP000178606"/>
    </source>
</evidence>
<dbReference type="AlphaFoldDB" id="A0A1F6C968"/>
<gene>
    <name evidence="1" type="ORF">A3F84_18395</name>
</gene>
<dbReference type="EMBL" id="MFKF01000367">
    <property type="protein sequence ID" value="OGG45719.1"/>
    <property type="molecule type" value="Genomic_DNA"/>
</dbReference>
<protein>
    <submittedName>
        <fullName evidence="1">Uncharacterized protein</fullName>
    </submittedName>
</protein>
<accession>A0A1F6C968</accession>
<name>A0A1F6C968_HANXR</name>
<proteinExistence type="predicted"/>